<evidence type="ECO:0000313" key="7">
    <source>
        <dbReference type="Proteomes" id="UP000346198"/>
    </source>
</evidence>
<proteinExistence type="inferred from homology"/>
<dbReference type="GO" id="GO:1904047">
    <property type="term" value="F:S-adenosyl-L-methionine binding"/>
    <property type="evidence" value="ECO:0007669"/>
    <property type="project" value="UniProtKB-UniRule"/>
</dbReference>
<reference evidence="6 7" key="1">
    <citation type="submission" date="2019-04" db="EMBL/GenBank/DDBJ databases">
        <authorList>
            <person name="Van Vliet M D."/>
        </authorList>
    </citation>
    <scope>NUCLEOTIDE SEQUENCE [LARGE SCALE GENOMIC DNA]</scope>
    <source>
        <strain evidence="6 7">F21</strain>
    </source>
</reference>
<dbReference type="EMBL" id="CAAHFH010000001">
    <property type="protein sequence ID" value="VGO20372.1"/>
    <property type="molecule type" value="Genomic_DNA"/>
</dbReference>
<accession>A0A6C2UJG8</accession>
<feature type="binding site" evidence="3 4">
    <location>
        <begin position="116"/>
        <end position="117"/>
    </location>
    <ligand>
        <name>S-adenosyl-L-methionine</name>
        <dbReference type="ChEBI" id="CHEBI:59789"/>
    </ligand>
</feature>
<dbReference type="PIRSF" id="PIRSF006325">
    <property type="entry name" value="MeTrfase_bac"/>
    <property type="match status" value="1"/>
</dbReference>
<dbReference type="SUPFAM" id="SSF53335">
    <property type="entry name" value="S-adenosyl-L-methionine-dependent methyltransferases"/>
    <property type="match status" value="1"/>
</dbReference>
<dbReference type="CDD" id="cd02440">
    <property type="entry name" value="AdoMet_MTases"/>
    <property type="match status" value="1"/>
</dbReference>
<evidence type="ECO:0000259" key="5">
    <source>
        <dbReference type="Pfam" id="PF13649"/>
    </source>
</evidence>
<keyword evidence="1 3" id="KW-0808">Transferase</keyword>
<evidence type="ECO:0000256" key="3">
    <source>
        <dbReference type="HAMAP-Rule" id="MF_01589"/>
    </source>
</evidence>
<comment type="similarity">
    <text evidence="3">Belongs to the class I-like SAM-binding methyltransferase superfamily. Cx-SAM synthase family.</text>
</comment>
<dbReference type="AlphaFoldDB" id="A0A6C2UJG8"/>
<dbReference type="PANTHER" id="PTHR43861">
    <property type="entry name" value="TRANS-ACONITATE 2-METHYLTRANSFERASE-RELATED"/>
    <property type="match status" value="1"/>
</dbReference>
<feature type="binding site" evidence="3 4">
    <location>
        <position position="131"/>
    </location>
    <ligand>
        <name>S-adenosyl-L-methionine</name>
        <dbReference type="ChEBI" id="CHEBI:59789"/>
    </ligand>
</feature>
<comment type="function">
    <text evidence="3">Catalyzes the conversion of S-adenosyl-L-methionine (SAM) to carboxy-S-adenosyl-L-methionine (Cx-SAM).</text>
</comment>
<dbReference type="HAMAP" id="MF_01589">
    <property type="entry name" value="Cx_SAM_synthase"/>
    <property type="match status" value="1"/>
</dbReference>
<dbReference type="EC" id="2.1.3.-" evidence="3"/>
<feature type="binding site" evidence="3 4">
    <location>
        <position position="38"/>
    </location>
    <ligand>
        <name>S-adenosyl-L-methionine</name>
        <dbReference type="ChEBI" id="CHEBI:59789"/>
    </ligand>
</feature>
<dbReference type="GO" id="GO:0002098">
    <property type="term" value="P:tRNA wobble uridine modification"/>
    <property type="evidence" value="ECO:0007669"/>
    <property type="project" value="InterPro"/>
</dbReference>
<feature type="domain" description="Methyltransferase" evidence="5">
    <location>
        <begin position="61"/>
        <end position="157"/>
    </location>
</feature>
<dbReference type="PANTHER" id="PTHR43861:SF2">
    <property type="entry name" value="CARBOXY-S-ADENOSYL-L-METHIONINE SYNTHASE"/>
    <property type="match status" value="1"/>
</dbReference>
<dbReference type="InterPro" id="IPR029063">
    <property type="entry name" value="SAM-dependent_MTases_sf"/>
</dbReference>
<evidence type="ECO:0000256" key="1">
    <source>
        <dbReference type="ARBA" id="ARBA00022679"/>
    </source>
</evidence>
<evidence type="ECO:0000313" key="6">
    <source>
        <dbReference type="EMBL" id="VGO20372.1"/>
    </source>
</evidence>
<keyword evidence="2 3" id="KW-0949">S-adenosyl-L-methionine</keyword>
<dbReference type="NCBIfam" id="TIGR00740">
    <property type="entry name" value="carboxy-S-adenosyl-L-methionine synthase CmoA"/>
    <property type="match status" value="1"/>
</dbReference>
<dbReference type="Proteomes" id="UP000346198">
    <property type="component" value="Unassembled WGS sequence"/>
</dbReference>
<dbReference type="GO" id="GO:0016743">
    <property type="term" value="F:carboxyl- or carbamoyltransferase activity"/>
    <property type="evidence" value="ECO:0007669"/>
    <property type="project" value="UniProtKB-UniRule"/>
</dbReference>
<dbReference type="Pfam" id="PF13649">
    <property type="entry name" value="Methyltransf_25"/>
    <property type="match status" value="1"/>
</dbReference>
<sequence length="241" mass="26699">MDKDQIYSESMANIANFNFDAQVADVFTDMIERSVPGYRSIITMIETLTGHYALPGSNLYDLGCSLGAATLSMERGLTAENCQIIAVDNSPAMVERCRKAVARRHTCAGVTVIEGDILATEIADASVVVLNFTLQFVPPEERARLLERICAGMRPGGVLILSEKVVFEDEHLDELLAGIHHDFKRAHGYSDLEISQKRSALENVLVPETIPTHRERLLSAGFTSVDVWFQCFNFMSMLAIK</sequence>
<dbReference type="Gene3D" id="3.40.50.150">
    <property type="entry name" value="Vaccinia Virus protein VP39"/>
    <property type="match status" value="1"/>
</dbReference>
<feature type="binding site" evidence="3 4">
    <location>
        <begin position="63"/>
        <end position="65"/>
    </location>
    <ligand>
        <name>S-adenosyl-L-methionine</name>
        <dbReference type="ChEBI" id="CHEBI:59789"/>
    </ligand>
</feature>
<feature type="binding site" evidence="3 4">
    <location>
        <begin position="88"/>
        <end position="89"/>
    </location>
    <ligand>
        <name>S-adenosyl-L-methionine</name>
        <dbReference type="ChEBI" id="CHEBI:59789"/>
    </ligand>
</feature>
<dbReference type="InterPro" id="IPR041698">
    <property type="entry name" value="Methyltransf_25"/>
</dbReference>
<dbReference type="InterPro" id="IPR005271">
    <property type="entry name" value="CmoA"/>
</dbReference>
<name>A0A6C2UJG8_9BACT</name>
<evidence type="ECO:0000256" key="2">
    <source>
        <dbReference type="ARBA" id="ARBA00022691"/>
    </source>
</evidence>
<keyword evidence="7" id="KW-1185">Reference proteome</keyword>
<dbReference type="NCBIfam" id="NF011995">
    <property type="entry name" value="PRK15451.1"/>
    <property type="match status" value="1"/>
</dbReference>
<comment type="catalytic activity">
    <reaction evidence="3">
        <text>prephenate + S-adenosyl-L-methionine = carboxy-S-adenosyl-L-methionine + 3-phenylpyruvate + H2O</text>
        <dbReference type="Rhea" id="RHEA:51692"/>
        <dbReference type="ChEBI" id="CHEBI:15377"/>
        <dbReference type="ChEBI" id="CHEBI:18005"/>
        <dbReference type="ChEBI" id="CHEBI:29934"/>
        <dbReference type="ChEBI" id="CHEBI:59789"/>
        <dbReference type="ChEBI" id="CHEBI:134278"/>
    </reaction>
</comment>
<evidence type="ECO:0000256" key="4">
    <source>
        <dbReference type="PIRSR" id="PIRSR006325-1"/>
    </source>
</evidence>
<feature type="binding site" evidence="3">
    <location>
        <position position="198"/>
    </location>
    <ligand>
        <name>S-adenosyl-L-methionine</name>
        <dbReference type="ChEBI" id="CHEBI:59789"/>
    </ligand>
</feature>
<gene>
    <name evidence="6" type="primary">cmoA_1</name>
    <name evidence="3" type="synonym">cmoA</name>
    <name evidence="6" type="ORF">SCARR_02435</name>
</gene>
<protein>
    <recommendedName>
        <fullName evidence="3">Carboxy-S-adenosyl-L-methionine synthase</fullName>
        <shortName evidence="3">Cx-SAM synthase</shortName>
        <ecNumber evidence="3">2.1.3.-</ecNumber>
    </recommendedName>
</protein>
<organism evidence="6 7">
    <name type="scientific">Pontiella sulfatireligans</name>
    <dbReference type="NCBI Taxonomy" id="2750658"/>
    <lineage>
        <taxon>Bacteria</taxon>
        <taxon>Pseudomonadati</taxon>
        <taxon>Kiritimatiellota</taxon>
        <taxon>Kiritimatiellia</taxon>
        <taxon>Kiritimatiellales</taxon>
        <taxon>Pontiellaceae</taxon>
        <taxon>Pontiella</taxon>
    </lineage>
</organism>